<proteinExistence type="predicted"/>
<reference evidence="1" key="1">
    <citation type="submission" date="2021-11" db="EMBL/GenBank/DDBJ databases">
        <title>Streptomyces corallinus and Kineosporia corallina sp. nov., two new coral-derived marine actinobacteria.</title>
        <authorList>
            <person name="Buangrab K."/>
            <person name="Sutthacheep M."/>
            <person name="Yeemin T."/>
            <person name="Harunari E."/>
            <person name="Igarashi Y."/>
            <person name="Sripreechasak P."/>
            <person name="Kanchanasin P."/>
            <person name="Tanasupawat S."/>
            <person name="Phongsopitanun W."/>
        </authorList>
    </citation>
    <scope>NUCLEOTIDE SEQUENCE</scope>
    <source>
        <strain evidence="1">JCM 31032</strain>
    </source>
</reference>
<dbReference type="Proteomes" id="UP001138997">
    <property type="component" value="Unassembled WGS sequence"/>
</dbReference>
<protein>
    <submittedName>
        <fullName evidence="1">Uncharacterized protein</fullName>
    </submittedName>
</protein>
<dbReference type="EMBL" id="JAJOMB010000032">
    <property type="protein sequence ID" value="MCD5316670.1"/>
    <property type="molecule type" value="Genomic_DNA"/>
</dbReference>
<gene>
    <name evidence="1" type="ORF">LR394_37805</name>
</gene>
<evidence type="ECO:0000313" key="2">
    <source>
        <dbReference type="Proteomes" id="UP001138997"/>
    </source>
</evidence>
<evidence type="ECO:0000313" key="1">
    <source>
        <dbReference type="EMBL" id="MCD5316670.1"/>
    </source>
</evidence>
<accession>A0A9X1NM85</accession>
<dbReference type="RefSeq" id="WP_231449520.1">
    <property type="nucleotide sequence ID" value="NZ_JAJOMB010000032.1"/>
</dbReference>
<organism evidence="1 2">
    <name type="scientific">Kineosporia babensis</name>
    <dbReference type="NCBI Taxonomy" id="499548"/>
    <lineage>
        <taxon>Bacteria</taxon>
        <taxon>Bacillati</taxon>
        <taxon>Actinomycetota</taxon>
        <taxon>Actinomycetes</taxon>
        <taxon>Kineosporiales</taxon>
        <taxon>Kineosporiaceae</taxon>
        <taxon>Kineosporia</taxon>
    </lineage>
</organism>
<sequence length="111" mass="12635">MREIRHPDGAPWERTTVVDEAAIDHECPIGQVPASTEFIEIRVAQRVDFDLLAEPVLVHPSKPRICLGHAYELSDEQAGELIRILQDARDHITDLRAQWQPVRLVTDDAQH</sequence>
<name>A0A9X1NM85_9ACTN</name>
<comment type="caution">
    <text evidence="1">The sequence shown here is derived from an EMBL/GenBank/DDBJ whole genome shotgun (WGS) entry which is preliminary data.</text>
</comment>
<dbReference type="AlphaFoldDB" id="A0A9X1NM85"/>
<keyword evidence="2" id="KW-1185">Reference proteome</keyword>